<dbReference type="SUPFAM" id="SSF54637">
    <property type="entry name" value="Thioesterase/thiol ester dehydrase-isomerase"/>
    <property type="match status" value="1"/>
</dbReference>
<gene>
    <name evidence="1" type="ORF">F384_23105</name>
</gene>
<dbReference type="InterPro" id="IPR029069">
    <property type="entry name" value="HotDog_dom_sf"/>
</dbReference>
<dbReference type="RefSeq" id="WP_046494101.1">
    <property type="nucleotide sequence ID" value="NZ_CP011132.1"/>
</dbReference>
<dbReference type="EMBL" id="CP011132">
    <property type="protein sequence ID" value="AKE61248.1"/>
    <property type="molecule type" value="Genomic_DNA"/>
</dbReference>
<evidence type="ECO:0000313" key="1">
    <source>
        <dbReference type="EMBL" id="AKE61248.1"/>
    </source>
</evidence>
<sequence>MMPLHYGQQDARRWAAFSGDYNPVHFDEAWVRARGGSGLSVHGMRALLDVKRFISPPADDAPYLKCTVRLRRPLWRDTAYRLTRDVNKRVAASVREFSAEEACLSCQLTPENHLPLVDGESQRVLDTSALAALHQTFMPLLPDAQQWHFLDALLFRHLLQDPALLRQQAIAAILPTCQTMDALFSHFPVVQTHQEVIFDSHLLAPWQAESLPENLEIDTLPALVVGDLASGAVVVRIAARTCYQHHYISNAVTLKVGALTKGKSNEPA</sequence>
<dbReference type="Gene3D" id="3.10.129.10">
    <property type="entry name" value="Hotdog Thioesterase"/>
    <property type="match status" value="1"/>
</dbReference>
<dbReference type="OrthoDB" id="9774179at2"/>
<organism evidence="1 2">
    <name type="scientific">Citrobacter amalonaticus Y19</name>
    <dbReference type="NCBI Taxonomy" id="1261127"/>
    <lineage>
        <taxon>Bacteria</taxon>
        <taxon>Pseudomonadati</taxon>
        <taxon>Pseudomonadota</taxon>
        <taxon>Gammaproteobacteria</taxon>
        <taxon>Enterobacterales</taxon>
        <taxon>Enterobacteriaceae</taxon>
        <taxon>Citrobacter</taxon>
    </lineage>
</organism>
<dbReference type="HOGENOM" id="CLU_090673_0_0_6"/>
<dbReference type="PATRIC" id="fig|1261127.3.peg.4793"/>
<dbReference type="Proteomes" id="UP000034085">
    <property type="component" value="Chromosome"/>
</dbReference>
<dbReference type="AlphaFoldDB" id="A0A0F6RHW1"/>
<evidence type="ECO:0000313" key="2">
    <source>
        <dbReference type="Proteomes" id="UP000034085"/>
    </source>
</evidence>
<dbReference type="KEGG" id="cama:F384_23105"/>
<name>A0A0F6RHW1_CITAM</name>
<reference evidence="1 2" key="1">
    <citation type="journal article" date="2013" name="Appl. Microbiol. Biotechnol.">
        <title>Glycerol assimilation and production of 1,3-propanediol by Citrobacter amalonaticus Y19.</title>
        <authorList>
            <person name="Ainala S.K."/>
            <person name="Ashok S."/>
            <person name="Ko Y."/>
            <person name="Park S."/>
        </authorList>
    </citation>
    <scope>NUCLEOTIDE SEQUENCE [LARGE SCALE GENOMIC DNA]</scope>
    <source>
        <strain evidence="1 2">Y19</strain>
    </source>
</reference>
<protein>
    <submittedName>
        <fullName evidence="1">MaoC-like protein</fullName>
    </submittedName>
</protein>
<proteinExistence type="predicted"/>
<accession>A0A0F6RHW1</accession>